<comment type="caution">
    <text evidence="2">The sequence shown here is derived from an EMBL/GenBank/DDBJ whole genome shotgun (WGS) entry which is preliminary data.</text>
</comment>
<name>A0A438K0Y3_VITVI</name>
<dbReference type="AlphaFoldDB" id="A0A438K0Y3"/>
<dbReference type="EMBL" id="QGNW01000020">
    <property type="protein sequence ID" value="RVX14843.1"/>
    <property type="molecule type" value="Genomic_DNA"/>
</dbReference>
<evidence type="ECO:0000313" key="3">
    <source>
        <dbReference type="Proteomes" id="UP000288805"/>
    </source>
</evidence>
<feature type="region of interest" description="Disordered" evidence="1">
    <location>
        <begin position="34"/>
        <end position="58"/>
    </location>
</feature>
<feature type="compositionally biased region" description="Pro residues" evidence="1">
    <location>
        <begin position="43"/>
        <end position="54"/>
    </location>
</feature>
<evidence type="ECO:0000313" key="2">
    <source>
        <dbReference type="EMBL" id="RVX14843.1"/>
    </source>
</evidence>
<sequence>MRGFDLRLQSGFAFLGQSRGEIGSVFREIEYGSDETPYDSLLPPSPPPPPPPIPTVAQASPYLLQGHSEIVHPAVVQTTVIDDAHAHMDRLEQRMRQLRVLDGLAD</sequence>
<accession>A0A438K0Y3</accession>
<dbReference type="Proteomes" id="UP000288805">
    <property type="component" value="Unassembled WGS sequence"/>
</dbReference>
<evidence type="ECO:0000256" key="1">
    <source>
        <dbReference type="SAM" id="MobiDB-lite"/>
    </source>
</evidence>
<reference evidence="2 3" key="1">
    <citation type="journal article" date="2018" name="PLoS Genet.">
        <title>Population sequencing reveals clonal diversity and ancestral inbreeding in the grapevine cultivar Chardonnay.</title>
        <authorList>
            <person name="Roach M.J."/>
            <person name="Johnson D.L."/>
            <person name="Bohlmann J."/>
            <person name="van Vuuren H.J."/>
            <person name="Jones S.J."/>
            <person name="Pretorius I.S."/>
            <person name="Schmidt S.A."/>
            <person name="Borneman A.R."/>
        </authorList>
    </citation>
    <scope>NUCLEOTIDE SEQUENCE [LARGE SCALE GENOMIC DNA]</scope>
    <source>
        <strain evidence="3">cv. Chardonnay</strain>
        <tissue evidence="2">Leaf</tissue>
    </source>
</reference>
<proteinExistence type="predicted"/>
<gene>
    <name evidence="2" type="ORF">CK203_011944</name>
</gene>
<protein>
    <submittedName>
        <fullName evidence="2">Uncharacterized protein</fullName>
    </submittedName>
</protein>
<organism evidence="2 3">
    <name type="scientific">Vitis vinifera</name>
    <name type="common">Grape</name>
    <dbReference type="NCBI Taxonomy" id="29760"/>
    <lineage>
        <taxon>Eukaryota</taxon>
        <taxon>Viridiplantae</taxon>
        <taxon>Streptophyta</taxon>
        <taxon>Embryophyta</taxon>
        <taxon>Tracheophyta</taxon>
        <taxon>Spermatophyta</taxon>
        <taxon>Magnoliopsida</taxon>
        <taxon>eudicotyledons</taxon>
        <taxon>Gunneridae</taxon>
        <taxon>Pentapetalae</taxon>
        <taxon>rosids</taxon>
        <taxon>Vitales</taxon>
        <taxon>Vitaceae</taxon>
        <taxon>Viteae</taxon>
        <taxon>Vitis</taxon>
    </lineage>
</organism>